<gene>
    <name evidence="10" type="primary">dmsC_5</name>
    <name evidence="10" type="ORF">NCTC10060_03716</name>
</gene>
<dbReference type="InterPro" id="IPR017900">
    <property type="entry name" value="4Fe4S_Fe_S_CS"/>
</dbReference>
<feature type="transmembrane region" description="Helical" evidence="8">
    <location>
        <begin position="355"/>
        <end position="377"/>
    </location>
</feature>
<dbReference type="PANTHER" id="PTHR38095:SF2">
    <property type="entry name" value="ANAEROBIC DIMETHYL SULFOXIDE REDUCTASE CHAIN C"/>
    <property type="match status" value="1"/>
</dbReference>
<dbReference type="GO" id="GO:0019645">
    <property type="term" value="P:anaerobic electron transport chain"/>
    <property type="evidence" value="ECO:0007669"/>
    <property type="project" value="InterPro"/>
</dbReference>
<dbReference type="FunFam" id="3.30.70.20:FF:000003">
    <property type="entry name" value="Dimethyl sulfoxide reductase subunit B"/>
    <property type="match status" value="1"/>
</dbReference>
<keyword evidence="7" id="KW-0411">Iron-sulfur</keyword>
<dbReference type="CDD" id="cd16371">
    <property type="entry name" value="DMSOR_beta_like"/>
    <property type="match status" value="1"/>
</dbReference>
<dbReference type="PROSITE" id="PS00198">
    <property type="entry name" value="4FE4S_FER_1"/>
    <property type="match status" value="1"/>
</dbReference>
<feature type="domain" description="4Fe-4S ferredoxin-type" evidence="9">
    <location>
        <begin position="90"/>
        <end position="119"/>
    </location>
</feature>
<accession>A0A379U145</accession>
<dbReference type="AlphaFoldDB" id="A0A379U145"/>
<evidence type="ECO:0000256" key="5">
    <source>
        <dbReference type="ARBA" id="ARBA00022737"/>
    </source>
</evidence>
<keyword evidence="5" id="KW-0677">Repeat</keyword>
<keyword evidence="6" id="KW-0408">Iron</keyword>
<dbReference type="Pfam" id="PF04976">
    <property type="entry name" value="DmsC"/>
    <property type="match status" value="1"/>
</dbReference>
<feature type="transmembrane region" description="Helical" evidence="8">
    <location>
        <begin position="389"/>
        <end position="409"/>
    </location>
</feature>
<keyword evidence="3" id="KW-0004">4Fe-4S</keyword>
<organism evidence="10 11">
    <name type="scientific">Salmonella diarizonae</name>
    <dbReference type="NCBI Taxonomy" id="59204"/>
    <lineage>
        <taxon>Bacteria</taxon>
        <taxon>Pseudomonadati</taxon>
        <taxon>Pseudomonadota</taxon>
        <taxon>Gammaproteobacteria</taxon>
        <taxon>Enterobacterales</taxon>
        <taxon>Enterobacteriaceae</taxon>
        <taxon>Salmonella</taxon>
    </lineage>
</organism>
<feature type="transmembrane region" description="Helical" evidence="8">
    <location>
        <begin position="322"/>
        <end position="343"/>
    </location>
</feature>
<comment type="cofactor">
    <cofactor evidence="1">
        <name>[4Fe-4S] cluster</name>
        <dbReference type="ChEBI" id="CHEBI:49883"/>
    </cofactor>
</comment>
<feature type="domain" description="4Fe-4S ferredoxin-type" evidence="9">
    <location>
        <begin position="5"/>
        <end position="33"/>
    </location>
</feature>
<protein>
    <submittedName>
        <fullName evidence="10">Anaerobic dimethyl sulfoxide reductase subunit C</fullName>
    </submittedName>
</protein>
<evidence type="ECO:0000313" key="11">
    <source>
        <dbReference type="Proteomes" id="UP000254633"/>
    </source>
</evidence>
<reference evidence="10 11" key="1">
    <citation type="submission" date="2018-06" db="EMBL/GenBank/DDBJ databases">
        <authorList>
            <consortium name="Pathogen Informatics"/>
            <person name="Doyle S."/>
        </authorList>
    </citation>
    <scope>NUCLEOTIDE SEQUENCE [LARGE SCALE GENOMIC DNA]</scope>
    <source>
        <strain evidence="10 11">NCTC10060</strain>
    </source>
</reference>
<feature type="domain" description="4Fe-4S ferredoxin-type" evidence="9">
    <location>
        <begin position="59"/>
        <end position="89"/>
    </location>
</feature>
<dbReference type="SUPFAM" id="SSF54862">
    <property type="entry name" value="4Fe-4S ferredoxins"/>
    <property type="match status" value="1"/>
</dbReference>
<dbReference type="GO" id="GO:0046872">
    <property type="term" value="F:metal ion binding"/>
    <property type="evidence" value="ECO:0007669"/>
    <property type="project" value="UniProtKB-KW"/>
</dbReference>
<dbReference type="Pfam" id="PF13247">
    <property type="entry name" value="Fer4_11"/>
    <property type="match status" value="1"/>
</dbReference>
<dbReference type="NCBIfam" id="TIGR02951">
    <property type="entry name" value="DMSO_dmsB"/>
    <property type="match status" value="1"/>
</dbReference>
<evidence type="ECO:0000259" key="9">
    <source>
        <dbReference type="PROSITE" id="PS51379"/>
    </source>
</evidence>
<name>A0A379U145_SALDZ</name>
<keyword evidence="8" id="KW-0812">Transmembrane</keyword>
<dbReference type="PANTHER" id="PTHR38095">
    <property type="entry name" value="ANAEROBIC DIMETHYL SULFOXIDE REDUCTASE CHAIN YNFH"/>
    <property type="match status" value="1"/>
</dbReference>
<dbReference type="Gene3D" id="3.30.70.20">
    <property type="match status" value="2"/>
</dbReference>
<dbReference type="EMBL" id="UGXH01000003">
    <property type="protein sequence ID" value="SUG56537.1"/>
    <property type="molecule type" value="Genomic_DNA"/>
</dbReference>
<evidence type="ECO:0000256" key="6">
    <source>
        <dbReference type="ARBA" id="ARBA00023004"/>
    </source>
</evidence>
<dbReference type="GO" id="GO:0009389">
    <property type="term" value="F:dimethyl sulfoxide reductase activity"/>
    <property type="evidence" value="ECO:0007669"/>
    <property type="project" value="TreeGrafter"/>
</dbReference>
<dbReference type="InterPro" id="IPR007059">
    <property type="entry name" value="DmsC"/>
</dbReference>
<evidence type="ECO:0000256" key="4">
    <source>
        <dbReference type="ARBA" id="ARBA00022723"/>
    </source>
</evidence>
<feature type="transmembrane region" description="Helical" evidence="8">
    <location>
        <begin position="294"/>
        <end position="313"/>
    </location>
</feature>
<feature type="transmembrane region" description="Helical" evidence="8">
    <location>
        <begin position="250"/>
        <end position="274"/>
    </location>
</feature>
<evidence type="ECO:0000256" key="3">
    <source>
        <dbReference type="ARBA" id="ARBA00022485"/>
    </source>
</evidence>
<feature type="transmembrane region" description="Helical" evidence="8">
    <location>
        <begin position="214"/>
        <end position="238"/>
    </location>
</feature>
<evidence type="ECO:0000256" key="1">
    <source>
        <dbReference type="ARBA" id="ARBA00001966"/>
    </source>
</evidence>
<evidence type="ECO:0000256" key="8">
    <source>
        <dbReference type="SAM" id="Phobius"/>
    </source>
</evidence>
<dbReference type="InterPro" id="IPR017896">
    <property type="entry name" value="4Fe4S_Fe-S-bd"/>
</dbReference>
<evidence type="ECO:0000313" key="10">
    <source>
        <dbReference type="EMBL" id="SUG56537.1"/>
    </source>
</evidence>
<dbReference type="InterPro" id="IPR014297">
    <property type="entry name" value="DMSO_DmsB"/>
</dbReference>
<dbReference type="GO" id="GO:0005886">
    <property type="term" value="C:plasma membrane"/>
    <property type="evidence" value="ECO:0007669"/>
    <property type="project" value="TreeGrafter"/>
</dbReference>
<feature type="transmembrane region" description="Helical" evidence="8">
    <location>
        <begin position="461"/>
        <end position="483"/>
    </location>
</feature>
<keyword evidence="4" id="KW-0479">Metal-binding</keyword>
<dbReference type="GO" id="GO:0009390">
    <property type="term" value="C:dimethyl sulfoxide reductase complex"/>
    <property type="evidence" value="ECO:0007669"/>
    <property type="project" value="TreeGrafter"/>
</dbReference>
<dbReference type="PROSITE" id="PS51379">
    <property type="entry name" value="4FE4S_FER_2"/>
    <property type="match status" value="3"/>
</dbReference>
<dbReference type="Proteomes" id="UP000254633">
    <property type="component" value="Unassembled WGS sequence"/>
</dbReference>
<proteinExistence type="predicted"/>
<sequence>MTTQYGFFIDSSRCTGCKTCELACKDYKDLTPDVSFRRIYEYAGGDWQEDNGVWHQNVFAYYLSISCNHCEDPACTKVCPSGAMHKRDDGFVVVNEEVCIGCRYCHMACPYGAPQYNAAKGHMTKCDGCYDRVAEGKKPICVESCPLRALDFGPIDELRKKHGELAAVAPLPRAHFTKPNIVIKPTPTAARPGTPPVIWPIRRRYKMGSGWHEWPLMIFTVFGQCVAGGFIVLALALMKGDLRAETQQRVIACMFGLWVLMGIGFIASMLHLGSPMRAFNSLNRVGASALSNEIASGSVFFAIGGIGWLLAVLKKLPSALRVLWLVITMVLGVVFVWMMVRVYNSIDTVPTWYSIWTPLGFFLTLFMGGPLLGYLLLRIAGVNGWAMRLLPAVSVLALVVSAIMAAMQGAELATIHSSIQQASALVPDYGSLMAWRMVLLAAALCCWIVPQLKGYQPAVPLLSVAFILMLAGELIGRGVFYGLHMTVGMAVAS</sequence>
<dbReference type="GO" id="GO:0051539">
    <property type="term" value="F:4 iron, 4 sulfur cluster binding"/>
    <property type="evidence" value="ECO:0007669"/>
    <property type="project" value="UniProtKB-KW"/>
</dbReference>
<comment type="function">
    <text evidence="2">Electron transfer subunit of the terminal reductase during anaerobic growth on various sulfoxide and N-oxide compounds.</text>
</comment>
<feature type="transmembrane region" description="Helical" evidence="8">
    <location>
        <begin position="429"/>
        <end position="449"/>
    </location>
</feature>
<evidence type="ECO:0000256" key="2">
    <source>
        <dbReference type="ARBA" id="ARBA00003584"/>
    </source>
</evidence>
<keyword evidence="8" id="KW-0472">Membrane</keyword>
<evidence type="ECO:0000256" key="7">
    <source>
        <dbReference type="ARBA" id="ARBA00023014"/>
    </source>
</evidence>
<keyword evidence="8" id="KW-1133">Transmembrane helix</keyword>